<evidence type="ECO:0000313" key="3">
    <source>
        <dbReference type="Proteomes" id="UP001140949"/>
    </source>
</evidence>
<gene>
    <name evidence="2" type="ORF">M6B38_169595</name>
</gene>
<reference evidence="2" key="2">
    <citation type="submission" date="2023-04" db="EMBL/GenBank/DDBJ databases">
        <authorList>
            <person name="Bruccoleri R.E."/>
            <person name="Oakeley E.J."/>
            <person name="Faust A.-M."/>
            <person name="Dessus-Babus S."/>
            <person name="Altorfer M."/>
            <person name="Burckhardt D."/>
            <person name="Oertli M."/>
            <person name="Naumann U."/>
            <person name="Petersen F."/>
            <person name="Wong J."/>
        </authorList>
    </citation>
    <scope>NUCLEOTIDE SEQUENCE</scope>
    <source>
        <strain evidence="2">GSM-AAB239-AS_SAM_17_03QT</strain>
        <tissue evidence="2">Leaf</tissue>
    </source>
</reference>
<proteinExistence type="predicted"/>
<evidence type="ECO:0000313" key="2">
    <source>
        <dbReference type="EMBL" id="KAJ6807862.1"/>
    </source>
</evidence>
<sequence length="43" mass="4554">MTVAAVRSGSEPTPSPPPPTPSTTLLPRLLRPPGLRYLDVDLS</sequence>
<name>A0AAX6EUM7_IRIPA</name>
<protein>
    <submittedName>
        <fullName evidence="2">Fruit protein pKIWI502</fullName>
    </submittedName>
</protein>
<organism evidence="2 3">
    <name type="scientific">Iris pallida</name>
    <name type="common">Sweet iris</name>
    <dbReference type="NCBI Taxonomy" id="29817"/>
    <lineage>
        <taxon>Eukaryota</taxon>
        <taxon>Viridiplantae</taxon>
        <taxon>Streptophyta</taxon>
        <taxon>Embryophyta</taxon>
        <taxon>Tracheophyta</taxon>
        <taxon>Spermatophyta</taxon>
        <taxon>Magnoliopsida</taxon>
        <taxon>Liliopsida</taxon>
        <taxon>Asparagales</taxon>
        <taxon>Iridaceae</taxon>
        <taxon>Iridoideae</taxon>
        <taxon>Irideae</taxon>
        <taxon>Iris</taxon>
    </lineage>
</organism>
<dbReference type="EMBL" id="JANAVB010033815">
    <property type="protein sequence ID" value="KAJ6807862.1"/>
    <property type="molecule type" value="Genomic_DNA"/>
</dbReference>
<feature type="region of interest" description="Disordered" evidence="1">
    <location>
        <begin position="1"/>
        <end position="30"/>
    </location>
</feature>
<accession>A0AAX6EUM7</accession>
<keyword evidence="3" id="KW-1185">Reference proteome</keyword>
<evidence type="ECO:0000256" key="1">
    <source>
        <dbReference type="SAM" id="MobiDB-lite"/>
    </source>
</evidence>
<dbReference type="AlphaFoldDB" id="A0AAX6EUM7"/>
<comment type="caution">
    <text evidence="2">The sequence shown here is derived from an EMBL/GenBank/DDBJ whole genome shotgun (WGS) entry which is preliminary data.</text>
</comment>
<dbReference type="Proteomes" id="UP001140949">
    <property type="component" value="Unassembled WGS sequence"/>
</dbReference>
<reference evidence="2" key="1">
    <citation type="journal article" date="2023" name="GigaByte">
        <title>Genome assembly of the bearded iris, Iris pallida Lam.</title>
        <authorList>
            <person name="Bruccoleri R.E."/>
            <person name="Oakeley E.J."/>
            <person name="Faust A.M.E."/>
            <person name="Altorfer M."/>
            <person name="Dessus-Babus S."/>
            <person name="Burckhardt D."/>
            <person name="Oertli M."/>
            <person name="Naumann U."/>
            <person name="Petersen F."/>
            <person name="Wong J."/>
        </authorList>
    </citation>
    <scope>NUCLEOTIDE SEQUENCE</scope>
    <source>
        <strain evidence="2">GSM-AAB239-AS_SAM_17_03QT</strain>
    </source>
</reference>